<dbReference type="OrthoDB" id="43195at2"/>
<dbReference type="EMBL" id="BDGB01000161">
    <property type="protein sequence ID" value="GAW73365.1"/>
    <property type="molecule type" value="Genomic_DNA"/>
</dbReference>
<dbReference type="Proteomes" id="UP000294668">
    <property type="component" value="Unassembled WGS sequence"/>
</dbReference>
<reference evidence="7" key="4">
    <citation type="submission" date="2019-02" db="EMBL/GenBank/DDBJ databases">
        <authorList>
            <person name="Buron G."/>
            <person name="Chaylann A."/>
            <person name="Dolejs I."/>
            <person name="Forster J."/>
            <person name="Miks M.H."/>
        </authorList>
    </citation>
    <scope>NUCLEOTIDE SEQUENCE</scope>
    <source>
        <strain evidence="7">DSM 10551</strain>
    </source>
</reference>
<keyword evidence="2" id="KW-0238">DNA-binding</keyword>
<name>A0A269Y389_9LACO</name>
<dbReference type="SMART" id="SM00354">
    <property type="entry name" value="HTH_LACI"/>
    <property type="match status" value="1"/>
</dbReference>
<feature type="domain" description="HTH lacI-type" evidence="4">
    <location>
        <begin position="2"/>
        <end position="58"/>
    </location>
</feature>
<keyword evidence="3" id="KW-0804">Transcription</keyword>
<dbReference type="EMBL" id="PUFL01000091">
    <property type="protein sequence ID" value="TDG88036.1"/>
    <property type="molecule type" value="Genomic_DNA"/>
</dbReference>
<evidence type="ECO:0000313" key="9">
    <source>
        <dbReference type="Proteomes" id="UP000216802"/>
    </source>
</evidence>
<keyword evidence="10" id="KW-1185">Reference proteome</keyword>
<keyword evidence="1" id="KW-0805">Transcription regulation</keyword>
<evidence type="ECO:0000313" key="5">
    <source>
        <dbReference type="EMBL" id="GAW73365.1"/>
    </source>
</evidence>
<dbReference type="PROSITE" id="PS50932">
    <property type="entry name" value="HTH_LACI_2"/>
    <property type="match status" value="1"/>
</dbReference>
<dbReference type="SUPFAM" id="SSF47413">
    <property type="entry name" value="lambda repressor-like DNA-binding domains"/>
    <property type="match status" value="1"/>
</dbReference>
<protein>
    <submittedName>
        <fullName evidence="6">LacI family transcriptional regulator</fullName>
    </submittedName>
</protein>
<dbReference type="Pfam" id="PF13377">
    <property type="entry name" value="Peripla_BP_3"/>
    <property type="match status" value="1"/>
</dbReference>
<dbReference type="InterPro" id="IPR028082">
    <property type="entry name" value="Peripla_BP_I"/>
</dbReference>
<proteinExistence type="predicted"/>
<dbReference type="InterPro" id="IPR000843">
    <property type="entry name" value="HTH_LacI"/>
</dbReference>
<dbReference type="EMBL" id="NCXI01000068">
    <property type="protein sequence ID" value="PAK80027.1"/>
    <property type="molecule type" value="Genomic_DNA"/>
</dbReference>
<organism evidence="6 9">
    <name type="scientific">Lentilactobacillus parakefiri</name>
    <dbReference type="NCBI Taxonomy" id="152332"/>
    <lineage>
        <taxon>Bacteria</taxon>
        <taxon>Bacillati</taxon>
        <taxon>Bacillota</taxon>
        <taxon>Bacilli</taxon>
        <taxon>Lactobacillales</taxon>
        <taxon>Lactobacillaceae</taxon>
        <taxon>Lentilactobacillus</taxon>
    </lineage>
</organism>
<evidence type="ECO:0000259" key="4">
    <source>
        <dbReference type="PROSITE" id="PS50932"/>
    </source>
</evidence>
<dbReference type="PRINTS" id="PR00036">
    <property type="entry name" value="HTHLACI"/>
</dbReference>
<dbReference type="Gene3D" id="3.40.50.2300">
    <property type="match status" value="2"/>
</dbReference>
<reference evidence="5 8" key="1">
    <citation type="journal article" date="2017" name="Biosci Microbiota Food Health">
        <title>Genomic characterization reconfirms the taxonomic status of Lactobacillus parakefiri.</title>
        <authorList>
            <person name="Tanizawa Y."/>
            <person name="Kobayashi H."/>
            <person name="Kaminuma E."/>
            <person name="Sakamoto M."/>
            <person name="Ohkuma M."/>
            <person name="Nakamura Y."/>
            <person name="Arita M."/>
            <person name="Tohno M."/>
        </authorList>
    </citation>
    <scope>NUCLEOTIDE SEQUENCE [LARGE SCALE GENOMIC DNA]</scope>
    <source>
        <strain evidence="5 8">JCM 8573</strain>
    </source>
</reference>
<dbReference type="CDD" id="cd01544">
    <property type="entry name" value="PBP1_GalR"/>
    <property type="match status" value="1"/>
</dbReference>
<dbReference type="GO" id="GO:0000976">
    <property type="term" value="F:transcription cis-regulatory region binding"/>
    <property type="evidence" value="ECO:0007669"/>
    <property type="project" value="TreeGrafter"/>
</dbReference>
<evidence type="ECO:0000313" key="6">
    <source>
        <dbReference type="EMBL" id="PAK80027.1"/>
    </source>
</evidence>
<dbReference type="GO" id="GO:0003700">
    <property type="term" value="F:DNA-binding transcription factor activity"/>
    <property type="evidence" value="ECO:0007669"/>
    <property type="project" value="TreeGrafter"/>
</dbReference>
<dbReference type="SUPFAM" id="SSF53822">
    <property type="entry name" value="Periplasmic binding protein-like I"/>
    <property type="match status" value="1"/>
</dbReference>
<reference evidence="7 10" key="3">
    <citation type="journal article" date="2019" name="Appl. Microbiol. Biotechnol.">
        <title>Uncovering carbohydrate metabolism through a genotype-phenotype association study of 56 lactic acid bacteria genomes.</title>
        <authorList>
            <person name="Buron-Moles G."/>
            <person name="Chailyan A."/>
            <person name="Dolejs I."/>
            <person name="Forster J."/>
            <person name="Miks M.H."/>
        </authorList>
    </citation>
    <scope>NUCLEOTIDE SEQUENCE [LARGE SCALE GENOMIC DNA]</scope>
    <source>
        <strain evidence="7 10">DSM 10551</strain>
    </source>
</reference>
<dbReference type="PANTHER" id="PTHR30146:SF149">
    <property type="entry name" value="HTH-TYPE TRANSCRIPTIONAL REGULATOR EBGR"/>
    <property type="match status" value="1"/>
</dbReference>
<gene>
    <name evidence="5" type="primary">lacI_6</name>
    <name evidence="6" type="ORF">B8W98_08805</name>
    <name evidence="7" type="ORF">C5L28_002449</name>
    <name evidence="5" type="ORF">LPKJCM_02509</name>
</gene>
<dbReference type="InterPro" id="IPR046335">
    <property type="entry name" value="LacI/GalR-like_sensor"/>
</dbReference>
<evidence type="ECO:0000256" key="1">
    <source>
        <dbReference type="ARBA" id="ARBA00023015"/>
    </source>
</evidence>
<dbReference type="CDD" id="cd01392">
    <property type="entry name" value="HTH_LacI"/>
    <property type="match status" value="1"/>
</dbReference>
<dbReference type="AlphaFoldDB" id="A0A269Y389"/>
<evidence type="ECO:0000313" key="7">
    <source>
        <dbReference type="EMBL" id="TDG88036.1"/>
    </source>
</evidence>
<accession>A0A269Y389</accession>
<dbReference type="PROSITE" id="PS00356">
    <property type="entry name" value="HTH_LACI_1"/>
    <property type="match status" value="1"/>
</dbReference>
<evidence type="ECO:0000256" key="2">
    <source>
        <dbReference type="ARBA" id="ARBA00023125"/>
    </source>
</evidence>
<reference evidence="6 9" key="2">
    <citation type="submission" date="2017-04" db="EMBL/GenBank/DDBJ databases">
        <title>Kefir bacterial isolates.</title>
        <authorList>
            <person name="Kim Y."/>
            <person name="Blasche S."/>
            <person name="Patil K.R."/>
        </authorList>
    </citation>
    <scope>NUCLEOTIDE SEQUENCE [LARGE SCALE GENOMIC DNA]</scope>
    <source>
        <strain evidence="6 9">OG2</strain>
    </source>
</reference>
<sequence>MATIKDIAQKAGVSITTVSRVLNYDKSLSVSDLTRKKIFEAAEALDYTKKKRSSTTRDTVAIVEWYTEQQELDDLYYLSIRMGVKKQAERDHYKVKRYFAGDPLTAIDDVSGIVAIGKFSDDQIKIMQEASDNLVFVDFDTLAKGHDCVVTDFDSSTKSVLAYFIENGLKRIGMISGVEYSSDQQLKITDHRFDVFKNYLEKQSLYDPANVFVGDYTMQSSYNIIDQALKRSKESFPNALFVSNDAMAVGALKALHDNGVKVPEDVSLVSFNDTAVAKYVIPSLTAVKVNTSKMGAVAVRLLGLLDNNLDNDGHTPEKVVVATRLIERESVHTGKPIREAD</sequence>
<evidence type="ECO:0000313" key="10">
    <source>
        <dbReference type="Proteomes" id="UP000294668"/>
    </source>
</evidence>
<dbReference type="RefSeq" id="WP_057961895.1">
    <property type="nucleotide sequence ID" value="NZ_BAAAXO010000030.1"/>
</dbReference>
<evidence type="ECO:0000313" key="8">
    <source>
        <dbReference type="Proteomes" id="UP000214739"/>
    </source>
</evidence>
<dbReference type="Gene3D" id="1.10.260.40">
    <property type="entry name" value="lambda repressor-like DNA-binding domains"/>
    <property type="match status" value="1"/>
</dbReference>
<evidence type="ECO:0000256" key="3">
    <source>
        <dbReference type="ARBA" id="ARBA00023163"/>
    </source>
</evidence>
<dbReference type="Proteomes" id="UP000216802">
    <property type="component" value="Unassembled WGS sequence"/>
</dbReference>
<dbReference type="PANTHER" id="PTHR30146">
    <property type="entry name" value="LACI-RELATED TRANSCRIPTIONAL REPRESSOR"/>
    <property type="match status" value="1"/>
</dbReference>
<dbReference type="Proteomes" id="UP000214739">
    <property type="component" value="Unassembled WGS sequence"/>
</dbReference>
<dbReference type="Pfam" id="PF00356">
    <property type="entry name" value="LacI"/>
    <property type="match status" value="1"/>
</dbReference>
<dbReference type="InterPro" id="IPR010982">
    <property type="entry name" value="Lambda_DNA-bd_dom_sf"/>
</dbReference>
<comment type="caution">
    <text evidence="6">The sequence shown here is derived from an EMBL/GenBank/DDBJ whole genome shotgun (WGS) entry which is preliminary data.</text>
</comment>